<dbReference type="GO" id="GO:0016765">
    <property type="term" value="F:transferase activity, transferring alkyl or aryl (other than methyl) groups"/>
    <property type="evidence" value="ECO:0007669"/>
    <property type="project" value="InterPro"/>
</dbReference>
<keyword evidence="3 6" id="KW-0812">Transmembrane</keyword>
<evidence type="ECO:0000256" key="4">
    <source>
        <dbReference type="ARBA" id="ARBA00022989"/>
    </source>
</evidence>
<evidence type="ECO:0000313" key="8">
    <source>
        <dbReference type="Proteomes" id="UP000638732"/>
    </source>
</evidence>
<dbReference type="InterPro" id="IPR000537">
    <property type="entry name" value="UbiA_prenyltransferase"/>
</dbReference>
<keyword evidence="2" id="KW-1003">Cell membrane</keyword>
<dbReference type="NCBIfam" id="NF035940">
    <property type="entry name" value="prenyl_rel_EboC"/>
    <property type="match status" value="1"/>
</dbReference>
<evidence type="ECO:0000256" key="3">
    <source>
        <dbReference type="ARBA" id="ARBA00022692"/>
    </source>
</evidence>
<feature type="transmembrane region" description="Helical" evidence="6">
    <location>
        <begin position="274"/>
        <end position="293"/>
    </location>
</feature>
<protein>
    <submittedName>
        <fullName evidence="7">UbiA-like protein EboC</fullName>
    </submittedName>
</protein>
<evidence type="ECO:0000256" key="5">
    <source>
        <dbReference type="ARBA" id="ARBA00023136"/>
    </source>
</evidence>
<keyword evidence="5 6" id="KW-0472">Membrane</keyword>
<dbReference type="Gene3D" id="1.10.357.140">
    <property type="entry name" value="UbiA prenyltransferase"/>
    <property type="match status" value="1"/>
</dbReference>
<dbReference type="PANTHER" id="PTHR42723:SF1">
    <property type="entry name" value="CHLOROPHYLL SYNTHASE, CHLOROPLASTIC"/>
    <property type="match status" value="1"/>
</dbReference>
<keyword evidence="4 6" id="KW-1133">Transmembrane helix</keyword>
<name>A0A965ZLS3_9SPHI</name>
<dbReference type="EMBL" id="WWEO01000045">
    <property type="protein sequence ID" value="NCD72387.1"/>
    <property type="molecule type" value="Genomic_DNA"/>
</dbReference>
<gene>
    <name evidence="7" type="primary">eboC</name>
    <name evidence="7" type="ORF">GSY63_23685</name>
</gene>
<feature type="transmembrane region" description="Helical" evidence="6">
    <location>
        <begin position="45"/>
        <end position="66"/>
    </location>
</feature>
<feature type="transmembrane region" description="Helical" evidence="6">
    <location>
        <begin position="193"/>
        <end position="212"/>
    </location>
</feature>
<sequence length="295" mass="31722">MKKLRGFLTLTRPANLVTAIADILAGIAVARLFGASALTYNNADVIYLCIATVGLYGGGVVFNDIFDVKIDSVERPERPLPSGTVNFNSAVILAISLLLTGIFFAFLCNTTSGIISLAISLCALTYDKWSKHNPVIGPLNMGMCRSLNLLLGISIIPSAINTVWYISIIPIIYIGAITLISTEEVRGGKKLKLYAAACLYGVAIMVLLFFVGKWGANLWAYLLLTAFGAIIFAPLVNAIITPEPSKIRQAVKVGILSLIALNCLWALMAGQWQLAIIIIMLLPVSLMLSKIFAVT</sequence>
<evidence type="ECO:0000256" key="1">
    <source>
        <dbReference type="ARBA" id="ARBA00004141"/>
    </source>
</evidence>
<evidence type="ECO:0000313" key="7">
    <source>
        <dbReference type="EMBL" id="NCD72387.1"/>
    </source>
</evidence>
<evidence type="ECO:0000256" key="2">
    <source>
        <dbReference type="ARBA" id="ARBA00022475"/>
    </source>
</evidence>
<accession>A0A965ZLS3</accession>
<feature type="transmembrane region" description="Helical" evidence="6">
    <location>
        <begin position="12"/>
        <end position="33"/>
    </location>
</feature>
<dbReference type="Proteomes" id="UP000638732">
    <property type="component" value="Unassembled WGS sequence"/>
</dbReference>
<reference evidence="7" key="1">
    <citation type="submission" date="2020-01" db="EMBL/GenBank/DDBJ databases">
        <authorList>
            <person name="Seo Y.L."/>
        </authorList>
    </citation>
    <scope>NUCLEOTIDE SEQUENCE</scope>
    <source>
        <strain evidence="7">R11</strain>
    </source>
</reference>
<proteinExistence type="predicted"/>
<dbReference type="InterPro" id="IPR050475">
    <property type="entry name" value="Prenyltransferase_related"/>
</dbReference>
<dbReference type="GO" id="GO:0016020">
    <property type="term" value="C:membrane"/>
    <property type="evidence" value="ECO:0007669"/>
    <property type="project" value="UniProtKB-SubCell"/>
</dbReference>
<dbReference type="InterPro" id="IPR044878">
    <property type="entry name" value="UbiA_sf"/>
</dbReference>
<comment type="subcellular location">
    <subcellularLocation>
        <location evidence="1">Membrane</location>
        <topology evidence="1">Multi-pass membrane protein</topology>
    </subcellularLocation>
</comment>
<dbReference type="RefSeq" id="WP_166588334.1">
    <property type="nucleotide sequence ID" value="NZ_WWEO01000045.1"/>
</dbReference>
<feature type="transmembrane region" description="Helical" evidence="6">
    <location>
        <begin position="218"/>
        <end position="238"/>
    </location>
</feature>
<feature type="transmembrane region" description="Helical" evidence="6">
    <location>
        <begin position="162"/>
        <end position="181"/>
    </location>
</feature>
<dbReference type="CDD" id="cd13964">
    <property type="entry name" value="PT_UbiA_1"/>
    <property type="match status" value="1"/>
</dbReference>
<dbReference type="Pfam" id="PF01040">
    <property type="entry name" value="UbiA"/>
    <property type="match status" value="1"/>
</dbReference>
<comment type="caution">
    <text evidence="7">The sequence shown here is derived from an EMBL/GenBank/DDBJ whole genome shotgun (WGS) entry which is preliminary data.</text>
</comment>
<reference evidence="7" key="2">
    <citation type="submission" date="2020-10" db="EMBL/GenBank/DDBJ databases">
        <title>Mucilaginibacter sp. nov., isolated from soil.</title>
        <authorList>
            <person name="Jeon C.O."/>
        </authorList>
    </citation>
    <scope>NUCLEOTIDE SEQUENCE</scope>
    <source>
        <strain evidence="7">R11</strain>
    </source>
</reference>
<evidence type="ECO:0000256" key="6">
    <source>
        <dbReference type="SAM" id="Phobius"/>
    </source>
</evidence>
<dbReference type="AlphaFoldDB" id="A0A965ZLS3"/>
<keyword evidence="8" id="KW-1185">Reference proteome</keyword>
<feature type="transmembrane region" description="Helical" evidence="6">
    <location>
        <begin position="250"/>
        <end position="268"/>
    </location>
</feature>
<dbReference type="PANTHER" id="PTHR42723">
    <property type="entry name" value="CHLOROPHYLL SYNTHASE"/>
    <property type="match status" value="1"/>
</dbReference>
<organism evidence="7 8">
    <name type="scientific">Mucilaginibacter agri</name>
    <dbReference type="NCBI Taxonomy" id="2695265"/>
    <lineage>
        <taxon>Bacteria</taxon>
        <taxon>Pseudomonadati</taxon>
        <taxon>Bacteroidota</taxon>
        <taxon>Sphingobacteriia</taxon>
        <taxon>Sphingobacteriales</taxon>
        <taxon>Sphingobacteriaceae</taxon>
        <taxon>Mucilaginibacter</taxon>
    </lineage>
</organism>
<feature type="transmembrane region" description="Helical" evidence="6">
    <location>
        <begin position="87"/>
        <end position="107"/>
    </location>
</feature>